<reference evidence="2 3" key="1">
    <citation type="submission" date="2020-01" db="EMBL/GenBank/DDBJ databases">
        <title>Frigidibacter albus SP32T (=CGMCC 1.13995T).</title>
        <authorList>
            <person name="Liao X."/>
        </authorList>
    </citation>
    <scope>NUCLEOTIDE SEQUENCE [LARGE SCALE GENOMIC DNA]</scope>
    <source>
        <strain evidence="2 3">SP32</strain>
    </source>
</reference>
<sequence length="186" mass="19147">MRLVSLNLPVELIAAISRAARDAGKTPQDLLRATLAHVFGAGGAAQGEAGCAAWQGAARGDSVLPKPAQSEQQAPATEAPQAMSCGAPPLAVHLAFTEALGWLDLQSRLRAAGFVLRLGTDGVLALHSWPADHRLIDSAAIGQPLAELTLRFRAAFPGQVLAEGAAPAAGAERRVPAPPYRTGRAA</sequence>
<dbReference type="RefSeq" id="WP_161348418.1">
    <property type="nucleotide sequence ID" value="NZ_BMGW01000014.1"/>
</dbReference>
<evidence type="ECO:0000313" key="3">
    <source>
        <dbReference type="Proteomes" id="UP000477083"/>
    </source>
</evidence>
<comment type="caution">
    <text evidence="2">The sequence shown here is derived from an EMBL/GenBank/DDBJ whole genome shotgun (WGS) entry which is preliminary data.</text>
</comment>
<dbReference type="Proteomes" id="UP000477083">
    <property type="component" value="Unassembled WGS sequence"/>
</dbReference>
<name>A0A6L8VPF7_9RHOB</name>
<evidence type="ECO:0008006" key="4">
    <source>
        <dbReference type="Google" id="ProtNLM"/>
    </source>
</evidence>
<dbReference type="EMBL" id="WWNR01000014">
    <property type="protein sequence ID" value="MZQ91040.1"/>
    <property type="molecule type" value="Genomic_DNA"/>
</dbReference>
<feature type="region of interest" description="Disordered" evidence="1">
    <location>
        <begin position="62"/>
        <end position="82"/>
    </location>
</feature>
<feature type="compositionally biased region" description="Low complexity" evidence="1">
    <location>
        <begin position="67"/>
        <end position="82"/>
    </location>
</feature>
<evidence type="ECO:0000256" key="1">
    <source>
        <dbReference type="SAM" id="MobiDB-lite"/>
    </source>
</evidence>
<keyword evidence="3" id="KW-1185">Reference proteome</keyword>
<organism evidence="2 3">
    <name type="scientific">Frigidibacter albus</name>
    <dbReference type="NCBI Taxonomy" id="1465486"/>
    <lineage>
        <taxon>Bacteria</taxon>
        <taxon>Pseudomonadati</taxon>
        <taxon>Pseudomonadota</taxon>
        <taxon>Alphaproteobacteria</taxon>
        <taxon>Rhodobacterales</taxon>
        <taxon>Paracoccaceae</taxon>
        <taxon>Frigidibacter</taxon>
    </lineage>
</organism>
<gene>
    <name evidence="2" type="ORF">GS660_18255</name>
</gene>
<dbReference type="OrthoDB" id="7869496at2"/>
<evidence type="ECO:0000313" key="2">
    <source>
        <dbReference type="EMBL" id="MZQ91040.1"/>
    </source>
</evidence>
<protein>
    <recommendedName>
        <fullName evidence="4">Ribbon-helix-helix protein, CopG family</fullName>
    </recommendedName>
</protein>
<feature type="region of interest" description="Disordered" evidence="1">
    <location>
        <begin position="167"/>
        <end position="186"/>
    </location>
</feature>
<proteinExistence type="predicted"/>
<dbReference type="AlphaFoldDB" id="A0A6L8VPF7"/>
<accession>A0A6L8VPF7</accession>